<dbReference type="AlphaFoldDB" id="A0A813GQX9"/>
<comment type="similarity">
    <text evidence="1">Belongs to the GroES chaperonin family.</text>
</comment>
<dbReference type="GO" id="GO:0046872">
    <property type="term" value="F:metal ion binding"/>
    <property type="evidence" value="ECO:0007669"/>
    <property type="project" value="TreeGrafter"/>
</dbReference>
<dbReference type="GO" id="GO:0044183">
    <property type="term" value="F:protein folding chaperone"/>
    <property type="evidence" value="ECO:0007669"/>
    <property type="project" value="InterPro"/>
</dbReference>
<name>A0A813GQX9_POLGL</name>
<dbReference type="SUPFAM" id="SSF50129">
    <property type="entry name" value="GroES-like"/>
    <property type="match status" value="2"/>
</dbReference>
<dbReference type="GO" id="GO:0005739">
    <property type="term" value="C:mitochondrion"/>
    <property type="evidence" value="ECO:0007669"/>
    <property type="project" value="TreeGrafter"/>
</dbReference>
<protein>
    <recommendedName>
        <fullName evidence="4">20 kDa chaperonin, chloroplastic</fullName>
    </recommendedName>
    <alternativeName>
        <fullName evidence="3">Chaperonin 10</fullName>
    </alternativeName>
    <alternativeName>
        <fullName evidence="5">Protein Cpn21</fullName>
    </alternativeName>
</protein>
<dbReference type="CDD" id="cd00320">
    <property type="entry name" value="cpn10"/>
    <property type="match status" value="2"/>
</dbReference>
<proteinExistence type="inferred from homology"/>
<dbReference type="GO" id="GO:0051087">
    <property type="term" value="F:protein-folding chaperone binding"/>
    <property type="evidence" value="ECO:0007669"/>
    <property type="project" value="TreeGrafter"/>
</dbReference>
<keyword evidence="2" id="KW-0143">Chaperone</keyword>
<comment type="caution">
    <text evidence="7">The sequence shown here is derived from an EMBL/GenBank/DDBJ whole genome shotgun (WGS) entry which is preliminary data.</text>
</comment>
<dbReference type="PANTHER" id="PTHR10772">
    <property type="entry name" value="10 KDA HEAT SHOCK PROTEIN"/>
    <property type="match status" value="1"/>
</dbReference>
<organism evidence="7 8">
    <name type="scientific">Polarella glacialis</name>
    <name type="common">Dinoflagellate</name>
    <dbReference type="NCBI Taxonomy" id="89957"/>
    <lineage>
        <taxon>Eukaryota</taxon>
        <taxon>Sar</taxon>
        <taxon>Alveolata</taxon>
        <taxon>Dinophyceae</taxon>
        <taxon>Suessiales</taxon>
        <taxon>Suessiaceae</taxon>
        <taxon>Polarella</taxon>
    </lineage>
</organism>
<evidence type="ECO:0000313" key="8">
    <source>
        <dbReference type="Proteomes" id="UP000654075"/>
    </source>
</evidence>
<keyword evidence="8" id="KW-1185">Reference proteome</keyword>
<dbReference type="GO" id="GO:0051082">
    <property type="term" value="F:unfolded protein binding"/>
    <property type="evidence" value="ECO:0007669"/>
    <property type="project" value="TreeGrafter"/>
</dbReference>
<dbReference type="EMBL" id="CAJNNV010029176">
    <property type="protein sequence ID" value="CAE8627409.1"/>
    <property type="molecule type" value="Genomic_DNA"/>
</dbReference>
<evidence type="ECO:0000256" key="6">
    <source>
        <dbReference type="SAM" id="MobiDB-lite"/>
    </source>
</evidence>
<dbReference type="Proteomes" id="UP000654075">
    <property type="component" value="Unassembled WGS sequence"/>
</dbReference>
<evidence type="ECO:0000256" key="4">
    <source>
        <dbReference type="ARBA" id="ARBA00073031"/>
    </source>
</evidence>
<feature type="region of interest" description="Disordered" evidence="6">
    <location>
        <begin position="446"/>
        <end position="474"/>
    </location>
</feature>
<evidence type="ECO:0000256" key="2">
    <source>
        <dbReference type="ARBA" id="ARBA00023186"/>
    </source>
</evidence>
<feature type="non-terminal residue" evidence="7">
    <location>
        <position position="556"/>
    </location>
</feature>
<feature type="region of interest" description="Disordered" evidence="6">
    <location>
        <begin position="103"/>
        <end position="128"/>
    </location>
</feature>
<dbReference type="Gene3D" id="2.30.33.40">
    <property type="entry name" value="GroES chaperonin"/>
    <property type="match status" value="2"/>
</dbReference>
<dbReference type="FunFam" id="2.30.33.40:FF:000001">
    <property type="entry name" value="10 kDa chaperonin"/>
    <property type="match status" value="1"/>
</dbReference>
<dbReference type="InterPro" id="IPR020818">
    <property type="entry name" value="Chaperonin_GroES"/>
</dbReference>
<dbReference type="GO" id="GO:0005524">
    <property type="term" value="F:ATP binding"/>
    <property type="evidence" value="ECO:0007669"/>
    <property type="project" value="InterPro"/>
</dbReference>
<sequence length="556" mass="58274">MPCGVPSDRRRAERRRPTKSWAAVASVAFGVAVASASAANGFALGAERGTALRGWHLAAPSQRAVWQQAQLEGALEVTSDLAPLSSYVLVKPKEAVRTTKGGLVLPTSKDKPSEGQVLAAGPGTVDEETGVRKPVWSQAGMTVLHTKYGAEEVEHNGEDYVLVRDEDVLLSYAGEEPTLENIRMPPGKVLLRLVEGESQSQGGILFSKGATKPDTTLGEVVAVSEGVYDRDGKLVPLELQAGDMVRFRYGSEVKLDVGKSEFRAVDASDCRALSREGRSAKVERQAWRYGSFIVATGDEAAMLAAVLLGVPATKATSEFGTSFLGKRSAWPVAATRSLADKDFTSWHLFLAQVGYHSGRAGEIKLLPVMPGALGAAAFLGSLHGATGEGGRRLSGSAGGRVYGQGSLVGGALLVVTVGEAGMQGAWRSDAVPSASKAPNATEVGWQPHLEPLGANSSMGSAWPHGPAAGSSDVPGRDAVAAVVELIERKVEELRPRRELLQRCIEEALASAQGPEGSRLAGCIVEVVGSTSWGGEVPQSDLDMVLVSPSKKVEGPQ</sequence>
<dbReference type="Pfam" id="PF00166">
    <property type="entry name" value="Cpn10"/>
    <property type="match status" value="2"/>
</dbReference>
<dbReference type="PANTHER" id="PTHR10772:SF63">
    <property type="entry name" value="20 KDA CHAPERONIN, CHLOROPLASTIC"/>
    <property type="match status" value="1"/>
</dbReference>
<dbReference type="InterPro" id="IPR037124">
    <property type="entry name" value="Chaperonin_GroES_sf"/>
</dbReference>
<dbReference type="SMART" id="SM00883">
    <property type="entry name" value="Cpn10"/>
    <property type="match status" value="2"/>
</dbReference>
<evidence type="ECO:0000256" key="3">
    <source>
        <dbReference type="ARBA" id="ARBA00031971"/>
    </source>
</evidence>
<gene>
    <name evidence="7" type="ORF">PGLA1383_LOCUS44193</name>
</gene>
<dbReference type="PRINTS" id="PR00297">
    <property type="entry name" value="CHAPERONIN10"/>
</dbReference>
<evidence type="ECO:0000256" key="5">
    <source>
        <dbReference type="ARBA" id="ARBA00079398"/>
    </source>
</evidence>
<dbReference type="OrthoDB" id="184876at2759"/>
<dbReference type="InterPro" id="IPR011032">
    <property type="entry name" value="GroES-like_sf"/>
</dbReference>
<accession>A0A813GQX9</accession>
<reference evidence="7" key="1">
    <citation type="submission" date="2021-02" db="EMBL/GenBank/DDBJ databases">
        <authorList>
            <person name="Dougan E. K."/>
            <person name="Rhodes N."/>
            <person name="Thang M."/>
            <person name="Chan C."/>
        </authorList>
    </citation>
    <scope>NUCLEOTIDE SEQUENCE</scope>
</reference>
<evidence type="ECO:0000313" key="7">
    <source>
        <dbReference type="EMBL" id="CAE8627409.1"/>
    </source>
</evidence>
<evidence type="ECO:0000256" key="1">
    <source>
        <dbReference type="ARBA" id="ARBA00006975"/>
    </source>
</evidence>